<keyword evidence="1" id="KW-1133">Transmembrane helix</keyword>
<organism evidence="2">
    <name type="scientific">viral metagenome</name>
    <dbReference type="NCBI Taxonomy" id="1070528"/>
    <lineage>
        <taxon>unclassified sequences</taxon>
        <taxon>metagenomes</taxon>
        <taxon>organismal metagenomes</taxon>
    </lineage>
</organism>
<dbReference type="EMBL" id="MN739177">
    <property type="protein sequence ID" value="QHS92276.1"/>
    <property type="molecule type" value="Genomic_DNA"/>
</dbReference>
<protein>
    <submittedName>
        <fullName evidence="2">Uncharacterized protein</fullName>
    </submittedName>
</protein>
<reference evidence="2" key="1">
    <citation type="journal article" date="2020" name="Nature">
        <title>Giant virus diversity and host interactions through global metagenomics.</title>
        <authorList>
            <person name="Schulz F."/>
            <person name="Roux S."/>
            <person name="Paez-Espino D."/>
            <person name="Jungbluth S."/>
            <person name="Walsh D.A."/>
            <person name="Denef V.J."/>
            <person name="McMahon K.D."/>
            <person name="Konstantinidis K.T."/>
            <person name="Eloe-Fadrosh E.A."/>
            <person name="Kyrpides N.C."/>
            <person name="Woyke T."/>
        </authorList>
    </citation>
    <scope>NUCLEOTIDE SEQUENCE</scope>
    <source>
        <strain evidence="2">GVMAG-M-3300014204-73</strain>
    </source>
</reference>
<evidence type="ECO:0000313" key="2">
    <source>
        <dbReference type="EMBL" id="QHS92276.1"/>
    </source>
</evidence>
<sequence length="315" mass="33686">MGSNQSSTTSVQNISNQLYVNKSTISQLSEQLNSVIANTIVKNAVNSGNAILNNQTITFKHLQASGDIDLSGTSQTQQAAITFSVMNTTQARNDAATNFIQTTLESLSNNTSTDLLTKMDSTADSKVKSGFLSTLPVSSSSSVSEVTNINNLSVVNENNKNIANILQNVVQNNFTTETVTSCVTNINNSQTMAYEDLVTTSGSIRALNLSQNQTATAISQCGSITNATNNIISQTLNALDLKVDETNSLKSETTSTAAAAASTESKGVFDSLNSWLIVIVVVIMIIMIIVVFMIFQKNIISSLSPFHFIKTLIWG</sequence>
<keyword evidence="1" id="KW-0472">Membrane</keyword>
<proteinExistence type="predicted"/>
<evidence type="ECO:0000256" key="1">
    <source>
        <dbReference type="SAM" id="Phobius"/>
    </source>
</evidence>
<dbReference type="AlphaFoldDB" id="A0A6C0BJC5"/>
<accession>A0A6C0BJC5</accession>
<name>A0A6C0BJC5_9ZZZZ</name>
<keyword evidence="1" id="KW-0812">Transmembrane</keyword>
<feature type="transmembrane region" description="Helical" evidence="1">
    <location>
        <begin position="275"/>
        <end position="295"/>
    </location>
</feature>